<accession>A0A4T9T7L8</accession>
<evidence type="ECO:0000313" key="1">
    <source>
        <dbReference type="EMBL" id="TJW10744.1"/>
    </source>
</evidence>
<dbReference type="InterPro" id="IPR003795">
    <property type="entry name" value="DUF192"/>
</dbReference>
<dbReference type="EMBL" id="SSTM01000003">
    <property type="protein sequence ID" value="TJW10744.1"/>
    <property type="molecule type" value="Genomic_DNA"/>
</dbReference>
<dbReference type="Gene3D" id="2.60.120.1140">
    <property type="entry name" value="Protein of unknown function DUF192"/>
    <property type="match status" value="1"/>
</dbReference>
<name>A0A4T9T7L8_9ACTN</name>
<organism evidence="1 2">
    <name type="scientific">Parvibacter caecicola</name>
    <dbReference type="NCBI Taxonomy" id="747645"/>
    <lineage>
        <taxon>Bacteria</taxon>
        <taxon>Bacillati</taxon>
        <taxon>Actinomycetota</taxon>
        <taxon>Coriobacteriia</taxon>
        <taxon>Coriobacteriales</taxon>
        <taxon>Coriobacteriaceae</taxon>
        <taxon>Parvibacter</taxon>
    </lineage>
</organism>
<evidence type="ECO:0000313" key="2">
    <source>
        <dbReference type="Proteomes" id="UP000309454"/>
    </source>
</evidence>
<comment type="caution">
    <text evidence="1">The sequence shown here is derived from an EMBL/GenBank/DDBJ whole genome shotgun (WGS) entry which is preliminary data.</text>
</comment>
<keyword evidence="2" id="KW-1185">Reference proteome</keyword>
<reference evidence="1 2" key="1">
    <citation type="submission" date="2019-04" db="EMBL/GenBank/DDBJ databases">
        <title>Microbes associate with the intestines of laboratory mice.</title>
        <authorList>
            <person name="Navarre W."/>
            <person name="Wong E."/>
            <person name="Huang K.C."/>
            <person name="Tropini C."/>
            <person name="Ng K."/>
            <person name="Yu B."/>
        </authorList>
    </citation>
    <scope>NUCLEOTIDE SEQUENCE [LARGE SCALE GENOMIC DNA]</scope>
    <source>
        <strain evidence="1 2">NM48_B13</strain>
    </source>
</reference>
<proteinExistence type="predicted"/>
<dbReference type="Proteomes" id="UP000309454">
    <property type="component" value="Unassembled WGS sequence"/>
</dbReference>
<sequence>MRHVRAWGRRRRMADDFAVELRRRRRRACAVRLSDGRLVAARVAATPLSRLRGLLGRRPPHPALLLTRCHDIHTCGMSAPIDVAFLSGEGQVVKVERAVPPGQRVFAGVLTCDESASVLERFSQMGAWVEKGDYPLVPSSL</sequence>
<dbReference type="Pfam" id="PF02643">
    <property type="entry name" value="DUF192"/>
    <property type="match status" value="1"/>
</dbReference>
<gene>
    <name evidence="1" type="ORF">E5982_05575</name>
</gene>
<dbReference type="InterPro" id="IPR038695">
    <property type="entry name" value="Saro_0823-like_sf"/>
</dbReference>
<dbReference type="OrthoDB" id="3177228at2"/>
<protein>
    <submittedName>
        <fullName evidence="1">DUF192 domain-containing protein</fullName>
    </submittedName>
</protein>
<dbReference type="AlphaFoldDB" id="A0A4T9T7L8"/>